<evidence type="ECO:0000313" key="2">
    <source>
        <dbReference type="EMBL" id="MBD7984881.1"/>
    </source>
</evidence>
<dbReference type="Proteomes" id="UP000626786">
    <property type="component" value="Unassembled WGS sequence"/>
</dbReference>
<accession>A0ABR8UA15</accession>
<keyword evidence="1" id="KW-0175">Coiled coil</keyword>
<comment type="caution">
    <text evidence="2">The sequence shown here is derived from an EMBL/GenBank/DDBJ whole genome shotgun (WGS) entry which is preliminary data.</text>
</comment>
<feature type="coiled-coil region" evidence="1">
    <location>
        <begin position="165"/>
        <end position="192"/>
    </location>
</feature>
<evidence type="ECO:0000256" key="1">
    <source>
        <dbReference type="SAM" id="Coils"/>
    </source>
</evidence>
<gene>
    <name evidence="2" type="ORF">H9649_09820</name>
</gene>
<dbReference type="EMBL" id="JACSQN010000008">
    <property type="protein sequence ID" value="MBD7984881.1"/>
    <property type="molecule type" value="Genomic_DNA"/>
</dbReference>
<reference evidence="2 3" key="1">
    <citation type="submission" date="2020-08" db="EMBL/GenBank/DDBJ databases">
        <title>A Genomic Blueprint of the Chicken Gut Microbiome.</title>
        <authorList>
            <person name="Gilroy R."/>
            <person name="Ravi A."/>
            <person name="Getino M."/>
            <person name="Pursley I."/>
            <person name="Horton D.L."/>
            <person name="Alikhan N.-F."/>
            <person name="Baker D."/>
            <person name="Gharbi K."/>
            <person name="Hall N."/>
            <person name="Watson M."/>
            <person name="Adriaenssens E.M."/>
            <person name="Foster-Nyarko E."/>
            <person name="Jarju S."/>
            <person name="Secka A."/>
            <person name="Antonio M."/>
            <person name="Oren A."/>
            <person name="Chaudhuri R."/>
            <person name="La Ragione R.M."/>
            <person name="Hildebrand F."/>
            <person name="Pallen M.J."/>
        </authorList>
    </citation>
    <scope>NUCLEOTIDE SEQUENCE [LARGE SCALE GENOMIC DNA]</scope>
    <source>
        <strain evidence="2 3">Sa2YVA2</strain>
    </source>
</reference>
<organism evidence="2 3">
    <name type="scientific">Sporosarcina quadrami</name>
    <dbReference type="NCBI Taxonomy" id="2762234"/>
    <lineage>
        <taxon>Bacteria</taxon>
        <taxon>Bacillati</taxon>
        <taxon>Bacillota</taxon>
        <taxon>Bacilli</taxon>
        <taxon>Bacillales</taxon>
        <taxon>Caryophanaceae</taxon>
        <taxon>Sporosarcina</taxon>
    </lineage>
</organism>
<dbReference type="RefSeq" id="WP_191694585.1">
    <property type="nucleotide sequence ID" value="NZ_JACSQN010000008.1"/>
</dbReference>
<sequence>MLWLSLIILLPAIPLGGFAYKRLLLHERAASNLEIDYPQKEYPYNARRVLKKKMIEFDKAFYFNDPKVKKDQFHSIMYNYPRNHSNQETLHNRLQLYRTMNLEKQALTLIEKALPIELTLTNQITYFKNELMKIQQTKKRILQHEFYSFFPKLYSKRVNLLDTFAHNYQLILEKLEDEFRSFEEAITELSRMKKKNLLQKAGQFTMNVITAPARHVLGIINKDTPTDKDAATIIVELADVTIAIDKIEGIKIEDPFADRFDSDKPFKLKEYE</sequence>
<protein>
    <recommendedName>
        <fullName evidence="4">DUF3974 domain-containing protein</fullName>
    </recommendedName>
</protein>
<keyword evidence="3" id="KW-1185">Reference proteome</keyword>
<evidence type="ECO:0000313" key="3">
    <source>
        <dbReference type="Proteomes" id="UP000626786"/>
    </source>
</evidence>
<name>A0ABR8UA15_9BACL</name>
<evidence type="ECO:0008006" key="4">
    <source>
        <dbReference type="Google" id="ProtNLM"/>
    </source>
</evidence>
<proteinExistence type="predicted"/>